<feature type="domain" description="TadE-like" evidence="2">
    <location>
        <begin position="25"/>
        <end position="64"/>
    </location>
</feature>
<gene>
    <name evidence="3" type="ORF">ACFSKQ_10565</name>
</gene>
<dbReference type="InterPro" id="IPR012495">
    <property type="entry name" value="TadE-like_dom"/>
</dbReference>
<dbReference type="Proteomes" id="UP001597371">
    <property type="component" value="Unassembled WGS sequence"/>
</dbReference>
<accession>A0ABW5CKZ4</accession>
<keyword evidence="1" id="KW-1133">Transmembrane helix</keyword>
<sequence length="176" mass="19796">MEDERRTRPRRRAGLPRRLAGDRSGATAVEFALLAFPFFLTIFALLEVALLFVAELTLDAGVDRIGREIRTGQTFAAQPTREEFRQALCSSVGFLLDCDKLKIDLATYTSYGAIEPGPPRRDGRIDDDALRYEIGGASEIVALRVYYEWPIVTNVMRQIQDTQLLTGMTAFRTEAF</sequence>
<dbReference type="EMBL" id="JBHUIJ010000013">
    <property type="protein sequence ID" value="MFD2237900.1"/>
    <property type="molecule type" value="Genomic_DNA"/>
</dbReference>
<evidence type="ECO:0000256" key="1">
    <source>
        <dbReference type="SAM" id="Phobius"/>
    </source>
</evidence>
<protein>
    <submittedName>
        <fullName evidence="3">TadE/TadG family type IV pilus assembly protein</fullName>
    </submittedName>
</protein>
<reference evidence="4" key="1">
    <citation type="journal article" date="2019" name="Int. J. Syst. Evol. Microbiol.">
        <title>The Global Catalogue of Microorganisms (GCM) 10K type strain sequencing project: providing services to taxonomists for standard genome sequencing and annotation.</title>
        <authorList>
            <consortium name="The Broad Institute Genomics Platform"/>
            <consortium name="The Broad Institute Genome Sequencing Center for Infectious Disease"/>
            <person name="Wu L."/>
            <person name="Ma J."/>
        </authorList>
    </citation>
    <scope>NUCLEOTIDE SEQUENCE [LARGE SCALE GENOMIC DNA]</scope>
    <source>
        <strain evidence="4">ZS-35-S2</strain>
    </source>
</reference>
<dbReference type="RefSeq" id="WP_209739426.1">
    <property type="nucleotide sequence ID" value="NZ_CP072611.1"/>
</dbReference>
<proteinExistence type="predicted"/>
<evidence type="ECO:0000313" key="3">
    <source>
        <dbReference type="EMBL" id="MFD2237900.1"/>
    </source>
</evidence>
<evidence type="ECO:0000313" key="4">
    <source>
        <dbReference type="Proteomes" id="UP001597371"/>
    </source>
</evidence>
<comment type="caution">
    <text evidence="3">The sequence shown here is derived from an EMBL/GenBank/DDBJ whole genome shotgun (WGS) entry which is preliminary data.</text>
</comment>
<dbReference type="Pfam" id="PF07811">
    <property type="entry name" value="TadE"/>
    <property type="match status" value="1"/>
</dbReference>
<keyword evidence="4" id="KW-1185">Reference proteome</keyword>
<keyword evidence="1" id="KW-0472">Membrane</keyword>
<feature type="transmembrane region" description="Helical" evidence="1">
    <location>
        <begin position="31"/>
        <end position="54"/>
    </location>
</feature>
<organism evidence="3 4">
    <name type="scientific">Aureimonas populi</name>
    <dbReference type="NCBI Taxonomy" id="1701758"/>
    <lineage>
        <taxon>Bacteria</taxon>
        <taxon>Pseudomonadati</taxon>
        <taxon>Pseudomonadota</taxon>
        <taxon>Alphaproteobacteria</taxon>
        <taxon>Hyphomicrobiales</taxon>
        <taxon>Aurantimonadaceae</taxon>
        <taxon>Aureimonas</taxon>
    </lineage>
</organism>
<evidence type="ECO:0000259" key="2">
    <source>
        <dbReference type="Pfam" id="PF07811"/>
    </source>
</evidence>
<name>A0ABW5CKZ4_9HYPH</name>
<keyword evidence="1" id="KW-0812">Transmembrane</keyword>